<evidence type="ECO:0000256" key="14">
    <source>
        <dbReference type="ARBA" id="ARBA00069032"/>
    </source>
</evidence>
<evidence type="ECO:0000256" key="8">
    <source>
        <dbReference type="ARBA" id="ARBA00022840"/>
    </source>
</evidence>
<evidence type="ECO:0000256" key="9">
    <source>
        <dbReference type="ARBA" id="ARBA00023125"/>
    </source>
</evidence>
<feature type="active site" description="Schiff-base intermediate with DNA; for 5'-deoxyribose-5-phosphate lyase activity" evidence="17">
    <location>
        <position position="23"/>
    </location>
</feature>
<dbReference type="Pfam" id="PF03731">
    <property type="entry name" value="Ku_N"/>
    <property type="match status" value="1"/>
</dbReference>
<dbReference type="GO" id="GO:0005524">
    <property type="term" value="F:ATP binding"/>
    <property type="evidence" value="ECO:0007669"/>
    <property type="project" value="UniProtKB-KW"/>
</dbReference>
<dbReference type="FunFam" id="1.10.720.30:FF:000021">
    <property type="entry name" value="ATP-dependent DNA helicase 2 subunit KU70"/>
    <property type="match status" value="1"/>
</dbReference>
<dbReference type="InterPro" id="IPR005160">
    <property type="entry name" value="Ku_C"/>
</dbReference>
<evidence type="ECO:0000313" key="20">
    <source>
        <dbReference type="EMBL" id="KAJ8499839.1"/>
    </source>
</evidence>
<feature type="domain" description="SAP" evidence="19">
    <location>
        <begin position="593"/>
        <end position="627"/>
    </location>
</feature>
<dbReference type="Gene3D" id="2.40.290.10">
    <property type="match status" value="1"/>
</dbReference>
<dbReference type="GO" id="GO:0043564">
    <property type="term" value="C:Ku70:Ku80 complex"/>
    <property type="evidence" value="ECO:0007669"/>
    <property type="project" value="InterPro"/>
</dbReference>
<organism evidence="20 21">
    <name type="scientific">Ensete ventricosum</name>
    <name type="common">Abyssinian banana</name>
    <name type="synonym">Musa ensete</name>
    <dbReference type="NCBI Taxonomy" id="4639"/>
    <lineage>
        <taxon>Eukaryota</taxon>
        <taxon>Viridiplantae</taxon>
        <taxon>Streptophyta</taxon>
        <taxon>Embryophyta</taxon>
        <taxon>Tracheophyta</taxon>
        <taxon>Spermatophyta</taxon>
        <taxon>Magnoliopsida</taxon>
        <taxon>Liliopsida</taxon>
        <taxon>Zingiberales</taxon>
        <taxon>Musaceae</taxon>
        <taxon>Ensete</taxon>
    </lineage>
</organism>
<dbReference type="CDD" id="cd00788">
    <property type="entry name" value="KU70"/>
    <property type="match status" value="1"/>
</dbReference>
<accession>A0AAV8PVJ5</accession>
<dbReference type="PANTHER" id="PTHR12604:SF2">
    <property type="entry name" value="X-RAY REPAIR CROSS-COMPLEMENTING PROTEIN 6"/>
    <property type="match status" value="1"/>
</dbReference>
<dbReference type="PROSITE" id="PS50800">
    <property type="entry name" value="SAP"/>
    <property type="match status" value="1"/>
</dbReference>
<dbReference type="GO" id="GO:0000723">
    <property type="term" value="P:telomere maintenance"/>
    <property type="evidence" value="ECO:0007669"/>
    <property type="project" value="InterPro"/>
</dbReference>
<dbReference type="SUPFAM" id="SSF100939">
    <property type="entry name" value="SPOC domain-like"/>
    <property type="match status" value="1"/>
</dbReference>
<dbReference type="InterPro" id="IPR006165">
    <property type="entry name" value="Ku70"/>
</dbReference>
<evidence type="ECO:0000256" key="7">
    <source>
        <dbReference type="ARBA" id="ARBA00022806"/>
    </source>
</evidence>
<dbReference type="Gene3D" id="4.10.970.10">
    <property type="entry name" value="Ku70, bridge and pillars"/>
    <property type="match status" value="1"/>
</dbReference>
<dbReference type="CDD" id="cd01458">
    <property type="entry name" value="vWA_ku"/>
    <property type="match status" value="1"/>
</dbReference>
<evidence type="ECO:0000256" key="12">
    <source>
        <dbReference type="ARBA" id="ARBA00023242"/>
    </source>
</evidence>
<dbReference type="InterPro" id="IPR027388">
    <property type="entry name" value="Ku70_bridge/pillars_dom_sf"/>
</dbReference>
<evidence type="ECO:0000256" key="5">
    <source>
        <dbReference type="ARBA" id="ARBA00022763"/>
    </source>
</evidence>
<dbReference type="FunFam" id="1.10.1600.10:FF:000003">
    <property type="entry name" value="ATP-dependent DNA helicase 2 subunit KU70"/>
    <property type="match status" value="1"/>
</dbReference>
<dbReference type="SMART" id="SM00513">
    <property type="entry name" value="SAP"/>
    <property type="match status" value="1"/>
</dbReference>
<evidence type="ECO:0000256" key="11">
    <source>
        <dbReference type="ARBA" id="ARBA00023204"/>
    </source>
</evidence>
<dbReference type="GO" id="GO:0042162">
    <property type="term" value="F:telomeric DNA binding"/>
    <property type="evidence" value="ECO:0007669"/>
    <property type="project" value="InterPro"/>
</dbReference>
<evidence type="ECO:0000259" key="19">
    <source>
        <dbReference type="PROSITE" id="PS50800"/>
    </source>
</evidence>
<protein>
    <recommendedName>
        <fullName evidence="14">ATP-dependent DNA helicase 2 subunit KU70</fullName>
        <ecNumber evidence="3">3.6.4.12</ecNumber>
    </recommendedName>
    <alternativeName>
        <fullName evidence="16">ATP-dependent DNA helicase 2 subunit 1</fullName>
    </alternativeName>
    <alternativeName>
        <fullName evidence="15">ATP-dependent DNA helicase II 70 kDa subunit</fullName>
    </alternativeName>
</protein>
<dbReference type="GO" id="GO:0006303">
    <property type="term" value="P:double-strand break repair via nonhomologous end joining"/>
    <property type="evidence" value="ECO:0007669"/>
    <property type="project" value="InterPro"/>
</dbReference>
<evidence type="ECO:0000256" key="18">
    <source>
        <dbReference type="SAM" id="MobiDB-lite"/>
    </source>
</evidence>
<keyword evidence="10" id="KW-0233">DNA recombination</keyword>
<dbReference type="SUPFAM" id="SSF53300">
    <property type="entry name" value="vWA-like"/>
    <property type="match status" value="1"/>
</dbReference>
<dbReference type="AlphaFoldDB" id="A0AAV8PVJ5"/>
<name>A0AAV8PVJ5_ENSVE</name>
<keyword evidence="21" id="KW-1185">Reference proteome</keyword>
<evidence type="ECO:0000256" key="4">
    <source>
        <dbReference type="ARBA" id="ARBA00022741"/>
    </source>
</evidence>
<keyword evidence="8" id="KW-0067">ATP-binding</keyword>
<evidence type="ECO:0000256" key="3">
    <source>
        <dbReference type="ARBA" id="ARBA00012551"/>
    </source>
</evidence>
<gene>
    <name evidence="20" type="ORF">OPV22_010391</name>
</gene>
<keyword evidence="11" id="KW-0234">DNA repair</keyword>
<keyword evidence="5" id="KW-0227">DNA damage</keyword>
<comment type="similarity">
    <text evidence="2">Belongs to the ku70 family.</text>
</comment>
<dbReference type="NCBIfam" id="TIGR00578">
    <property type="entry name" value="ku70"/>
    <property type="match status" value="1"/>
</dbReference>
<dbReference type="Pfam" id="PF02735">
    <property type="entry name" value="Ku"/>
    <property type="match status" value="1"/>
</dbReference>
<dbReference type="EC" id="3.6.4.12" evidence="3"/>
<dbReference type="InterPro" id="IPR016194">
    <property type="entry name" value="SPOC-like_C_dom_sf"/>
</dbReference>
<dbReference type="PIRSF" id="PIRSF003033">
    <property type="entry name" value="Ku70"/>
    <property type="match status" value="1"/>
</dbReference>
<feature type="region of interest" description="Disordered" evidence="18">
    <location>
        <begin position="1"/>
        <end position="21"/>
    </location>
</feature>
<dbReference type="GO" id="GO:0016787">
    <property type="term" value="F:hydrolase activity"/>
    <property type="evidence" value="ECO:0007669"/>
    <property type="project" value="UniProtKB-KW"/>
</dbReference>
<dbReference type="FunFam" id="3.40.50.410:FF:000068">
    <property type="entry name" value="ATP-dependent DNA helicase 2 subunit KU70"/>
    <property type="match status" value="1"/>
</dbReference>
<feature type="region of interest" description="Disordered" evidence="18">
    <location>
        <begin position="549"/>
        <end position="574"/>
    </location>
</feature>
<keyword evidence="6" id="KW-0378">Hydrolase</keyword>
<sequence length="667" mass="75712">MDLDPEGIFRDDSDSESELYEEKEPTKELAVYLIDASPKMFAPITAHENGNKETYFHVAIDCIAQSLKTQIIGRSYDEVALCFFNTKEKKNLQDVNGVYVFNVIERELIDRPTAKLIKEFSCIEDKFMSTIGSRYGVLPGSRENSLYNALWVAQALLRKGSVKTSSKRILIFTNDDDPFGSVTGAIKADMIRITTQRAKDAQDLGISFELLPLSRPDEEFNVSMFYADMIGLEGTDISQFLPSATEKLEDMKDQLRKRIFRKRKVRTLTFSIANGISIQVNTYALIRPTLPGAIMWLDSVTNLPLQTERSFICADTGALIQQPSKLFHPYKDQMVQFSKDQILEVKKVSNSHLRLLGFKPLDCLKDYHNLRPSTFIFPTDEEISGSTRIFIALYRSMLRLKRFAFAFYGKSSNPRLVALVAQDEIISSSGQVEPPGMHMIYLPYSDDIRHVEELHRTDDAIAPRATDDQIKRASALMRRIDLKDFSVCQFANPALQRHYGILQALALNVDEMPDIKDETLPDEEGLARPGVVSVLEEFKIAVYGENHDQEEVDSMSMRGSRSEASRKRKEMAETAERESSRYNWVDLAESGQLKDLTVIDLKYYLTAHNLSVTGKKEALISRILTHLGKYLDYFLHYQAVTLGGTGIYLSAFDVKCKKMVLCSSPRR</sequence>
<evidence type="ECO:0000256" key="17">
    <source>
        <dbReference type="PIRSR" id="PIRSR003033-1"/>
    </source>
</evidence>
<evidence type="ECO:0000256" key="16">
    <source>
        <dbReference type="ARBA" id="ARBA00083456"/>
    </source>
</evidence>
<keyword evidence="7" id="KW-0347">Helicase</keyword>
<feature type="compositionally biased region" description="Basic and acidic residues" evidence="18">
    <location>
        <begin position="560"/>
        <end position="574"/>
    </location>
</feature>
<keyword evidence="12" id="KW-0539">Nucleus</keyword>
<comment type="catalytic activity">
    <reaction evidence="13">
        <text>ATP + H2O = ADP + phosphate + H(+)</text>
        <dbReference type="Rhea" id="RHEA:13065"/>
        <dbReference type="ChEBI" id="CHEBI:15377"/>
        <dbReference type="ChEBI" id="CHEBI:15378"/>
        <dbReference type="ChEBI" id="CHEBI:30616"/>
        <dbReference type="ChEBI" id="CHEBI:43474"/>
        <dbReference type="ChEBI" id="CHEBI:456216"/>
        <dbReference type="EC" id="3.6.4.12"/>
    </reaction>
</comment>
<dbReference type="Gene3D" id="1.10.1600.10">
    <property type="match status" value="1"/>
</dbReference>
<dbReference type="InterPro" id="IPR003034">
    <property type="entry name" value="SAP_dom"/>
</dbReference>
<dbReference type="GO" id="GO:0003678">
    <property type="term" value="F:DNA helicase activity"/>
    <property type="evidence" value="ECO:0007669"/>
    <property type="project" value="UniProtKB-EC"/>
</dbReference>
<evidence type="ECO:0000256" key="10">
    <source>
        <dbReference type="ARBA" id="ARBA00023172"/>
    </source>
</evidence>
<dbReference type="Pfam" id="PF03730">
    <property type="entry name" value="Ku_C"/>
    <property type="match status" value="1"/>
</dbReference>
<dbReference type="PANTHER" id="PTHR12604">
    <property type="entry name" value="KU AUTOANTIGEN DNA HELICASE"/>
    <property type="match status" value="1"/>
</dbReference>
<dbReference type="EMBL" id="JAQQAF010000003">
    <property type="protein sequence ID" value="KAJ8499839.1"/>
    <property type="molecule type" value="Genomic_DNA"/>
</dbReference>
<evidence type="ECO:0000256" key="1">
    <source>
        <dbReference type="ARBA" id="ARBA00004123"/>
    </source>
</evidence>
<evidence type="ECO:0000256" key="6">
    <source>
        <dbReference type="ARBA" id="ARBA00022801"/>
    </source>
</evidence>
<dbReference type="FunFam" id="2.40.290.10:FF:000001">
    <property type="entry name" value="X-ray repair cross complementing 6"/>
    <property type="match status" value="1"/>
</dbReference>
<dbReference type="InterPro" id="IPR006164">
    <property type="entry name" value="DNA_bd_Ku70/Ku80"/>
</dbReference>
<evidence type="ECO:0000256" key="15">
    <source>
        <dbReference type="ARBA" id="ARBA00079373"/>
    </source>
</evidence>
<dbReference type="InterPro" id="IPR005161">
    <property type="entry name" value="Ku_N"/>
</dbReference>
<dbReference type="GO" id="GO:0003690">
    <property type="term" value="F:double-stranded DNA binding"/>
    <property type="evidence" value="ECO:0007669"/>
    <property type="project" value="TreeGrafter"/>
</dbReference>
<dbReference type="SUPFAM" id="SSF68906">
    <property type="entry name" value="SAP domain"/>
    <property type="match status" value="1"/>
</dbReference>
<dbReference type="GO" id="GO:0006310">
    <property type="term" value="P:DNA recombination"/>
    <property type="evidence" value="ECO:0007669"/>
    <property type="project" value="UniProtKB-KW"/>
</dbReference>
<dbReference type="Gene3D" id="1.10.720.30">
    <property type="entry name" value="SAP domain"/>
    <property type="match status" value="1"/>
</dbReference>
<dbReference type="Gene3D" id="3.40.50.410">
    <property type="entry name" value="von Willebrand factor, type A domain"/>
    <property type="match status" value="1"/>
</dbReference>
<dbReference type="Pfam" id="PF02037">
    <property type="entry name" value="SAP"/>
    <property type="match status" value="1"/>
</dbReference>
<dbReference type="SMART" id="SM00559">
    <property type="entry name" value="Ku78"/>
    <property type="match status" value="1"/>
</dbReference>
<evidence type="ECO:0000256" key="13">
    <source>
        <dbReference type="ARBA" id="ARBA00047995"/>
    </source>
</evidence>
<dbReference type="InterPro" id="IPR036361">
    <property type="entry name" value="SAP_dom_sf"/>
</dbReference>
<dbReference type="Proteomes" id="UP001222027">
    <property type="component" value="Unassembled WGS sequence"/>
</dbReference>
<keyword evidence="9" id="KW-0238">DNA-binding</keyword>
<comment type="caution">
    <text evidence="20">The sequence shown here is derived from an EMBL/GenBank/DDBJ whole genome shotgun (WGS) entry which is preliminary data.</text>
</comment>
<dbReference type="GO" id="GO:0003684">
    <property type="term" value="F:damaged DNA binding"/>
    <property type="evidence" value="ECO:0007669"/>
    <property type="project" value="InterPro"/>
</dbReference>
<proteinExistence type="inferred from homology"/>
<comment type="subcellular location">
    <subcellularLocation>
        <location evidence="1">Nucleus</location>
    </subcellularLocation>
</comment>
<dbReference type="InterPro" id="IPR036465">
    <property type="entry name" value="vWFA_dom_sf"/>
</dbReference>
<evidence type="ECO:0000256" key="2">
    <source>
        <dbReference type="ARBA" id="ARBA00005240"/>
    </source>
</evidence>
<evidence type="ECO:0000313" key="21">
    <source>
        <dbReference type="Proteomes" id="UP001222027"/>
    </source>
</evidence>
<dbReference type="InterPro" id="IPR047087">
    <property type="entry name" value="KU70_core_dom"/>
</dbReference>
<keyword evidence="4" id="KW-0547">Nucleotide-binding</keyword>
<reference evidence="20 21" key="1">
    <citation type="submission" date="2022-12" db="EMBL/GenBank/DDBJ databases">
        <title>Chromosome-scale assembly of the Ensete ventricosum genome.</title>
        <authorList>
            <person name="Dussert Y."/>
            <person name="Stocks J."/>
            <person name="Wendawek A."/>
            <person name="Woldeyes F."/>
            <person name="Nichols R.A."/>
            <person name="Borrell J.S."/>
        </authorList>
    </citation>
    <scope>NUCLEOTIDE SEQUENCE [LARGE SCALE GENOMIC DNA]</scope>
    <source>
        <strain evidence="21">cv. Maze</strain>
        <tissue evidence="20">Seeds</tissue>
    </source>
</reference>